<feature type="transmembrane region" description="Helical" evidence="9">
    <location>
        <begin position="25"/>
        <end position="51"/>
    </location>
</feature>
<proteinExistence type="inferred from homology"/>
<feature type="transmembrane region" description="Helical" evidence="9">
    <location>
        <begin position="71"/>
        <end position="92"/>
    </location>
</feature>
<comment type="subunit">
    <text evidence="9">The complex comprises the extracytoplasmic solute receptor protein and the two transmembrane proteins.</text>
</comment>
<dbReference type="InterPro" id="IPR007387">
    <property type="entry name" value="TRAP_DctQ"/>
</dbReference>
<reference evidence="11 12" key="1">
    <citation type="submission" date="2022-02" db="EMBL/GenBank/DDBJ databases">
        <title>Study of halophilic communities from a Mexican lake.</title>
        <authorList>
            <person name="Hernandez-Soto L.M."/>
            <person name="Martinez-Abarca F."/>
            <person name="Ramirez-Saad H.C."/>
            <person name="Aguirre-Garrido J.F."/>
        </authorList>
    </citation>
    <scope>NUCLEOTIDE SEQUENCE [LARGE SCALE GENOMIC DNA]</scope>
    <source>
        <strain evidence="11 12">Hjan13</strain>
    </source>
</reference>
<evidence type="ECO:0000256" key="5">
    <source>
        <dbReference type="ARBA" id="ARBA00022692"/>
    </source>
</evidence>
<organism evidence="11 12">
    <name type="scientific">Vreelandella janggokensis</name>
    <dbReference type="NCBI Taxonomy" id="370767"/>
    <lineage>
        <taxon>Bacteria</taxon>
        <taxon>Pseudomonadati</taxon>
        <taxon>Pseudomonadota</taxon>
        <taxon>Gammaproteobacteria</taxon>
        <taxon>Oceanospirillales</taxon>
        <taxon>Halomonadaceae</taxon>
        <taxon>Vreelandella</taxon>
    </lineage>
</organism>
<evidence type="ECO:0000313" key="12">
    <source>
        <dbReference type="Proteomes" id="UP001321125"/>
    </source>
</evidence>
<evidence type="ECO:0000256" key="4">
    <source>
        <dbReference type="ARBA" id="ARBA00022519"/>
    </source>
</evidence>
<dbReference type="PANTHER" id="PTHR35011:SF10">
    <property type="entry name" value="TRAP TRANSPORTER SMALL PERMEASE PROTEIN"/>
    <property type="match status" value="1"/>
</dbReference>
<comment type="caution">
    <text evidence="11">The sequence shown here is derived from an EMBL/GenBank/DDBJ whole genome shotgun (WGS) entry which is preliminary data.</text>
</comment>
<keyword evidence="5 9" id="KW-0812">Transmembrane</keyword>
<feature type="transmembrane region" description="Helical" evidence="9">
    <location>
        <begin position="113"/>
        <end position="134"/>
    </location>
</feature>
<evidence type="ECO:0000256" key="8">
    <source>
        <dbReference type="ARBA" id="ARBA00038436"/>
    </source>
</evidence>
<comment type="similarity">
    <text evidence="8 9">Belongs to the TRAP transporter small permease family.</text>
</comment>
<keyword evidence="4 9" id="KW-0997">Cell inner membrane</keyword>
<evidence type="ECO:0000256" key="6">
    <source>
        <dbReference type="ARBA" id="ARBA00022989"/>
    </source>
</evidence>
<feature type="transmembrane region" description="Helical" evidence="9">
    <location>
        <begin position="154"/>
        <end position="176"/>
    </location>
</feature>
<evidence type="ECO:0000256" key="3">
    <source>
        <dbReference type="ARBA" id="ARBA00022475"/>
    </source>
</evidence>
<sequence length="199" mass="21490">MSSLATVPKTGTGLMRRSLETLCRVAAISGGLLVAALALITVVSILGRWLASAPVLSDLSLLDWMGPITGNYELVEMGTAIAVFLFLPYCHLRGGHVTVDLVVMHAPTIIQRGLTVVAETLFLVVSGVMTWRLYHGLLDKHRYLETSMLLDIPLWWGYIGGIVGLALLTAVCLCRATDALAYEPRLQAPMQDSADQGDL</sequence>
<keyword evidence="6 9" id="KW-1133">Transmembrane helix</keyword>
<accession>A0ABT4IV08</accession>
<evidence type="ECO:0000256" key="2">
    <source>
        <dbReference type="ARBA" id="ARBA00022448"/>
    </source>
</evidence>
<dbReference type="Proteomes" id="UP001321125">
    <property type="component" value="Unassembled WGS sequence"/>
</dbReference>
<evidence type="ECO:0000256" key="7">
    <source>
        <dbReference type="ARBA" id="ARBA00023136"/>
    </source>
</evidence>
<evidence type="ECO:0000259" key="10">
    <source>
        <dbReference type="Pfam" id="PF04290"/>
    </source>
</evidence>
<keyword evidence="2 9" id="KW-0813">Transport</keyword>
<dbReference type="RefSeq" id="WP_268901806.1">
    <property type="nucleotide sequence ID" value="NZ_JAKNQT010000002.1"/>
</dbReference>
<gene>
    <name evidence="11" type="ORF">L0635_10455</name>
</gene>
<dbReference type="InterPro" id="IPR055348">
    <property type="entry name" value="DctQ"/>
</dbReference>
<dbReference type="EMBL" id="JAKNQU010000003">
    <property type="protein sequence ID" value="MCZ0927504.1"/>
    <property type="molecule type" value="Genomic_DNA"/>
</dbReference>
<dbReference type="Pfam" id="PF04290">
    <property type="entry name" value="DctQ"/>
    <property type="match status" value="1"/>
</dbReference>
<evidence type="ECO:0000313" key="11">
    <source>
        <dbReference type="EMBL" id="MCZ0927504.1"/>
    </source>
</evidence>
<name>A0ABT4IV08_9GAMM</name>
<evidence type="ECO:0000256" key="1">
    <source>
        <dbReference type="ARBA" id="ARBA00004429"/>
    </source>
</evidence>
<keyword evidence="7 9" id="KW-0472">Membrane</keyword>
<dbReference type="PANTHER" id="PTHR35011">
    <property type="entry name" value="2,3-DIKETO-L-GULONATE TRAP TRANSPORTER SMALL PERMEASE PROTEIN YIAM"/>
    <property type="match status" value="1"/>
</dbReference>
<evidence type="ECO:0000256" key="9">
    <source>
        <dbReference type="RuleBase" id="RU369079"/>
    </source>
</evidence>
<keyword evidence="3" id="KW-1003">Cell membrane</keyword>
<protein>
    <recommendedName>
        <fullName evidence="9">TRAP transporter small permease protein</fullName>
    </recommendedName>
</protein>
<feature type="domain" description="Tripartite ATP-independent periplasmic transporters DctQ component" evidence="10">
    <location>
        <begin position="38"/>
        <end position="178"/>
    </location>
</feature>
<comment type="function">
    <text evidence="9">Part of the tripartite ATP-independent periplasmic (TRAP) transport system.</text>
</comment>
<keyword evidence="12" id="KW-1185">Reference proteome</keyword>
<comment type="subcellular location">
    <subcellularLocation>
        <location evidence="1 9">Cell inner membrane</location>
        <topology evidence="1 9">Multi-pass membrane protein</topology>
    </subcellularLocation>
</comment>